<dbReference type="AlphaFoldDB" id="A0AA37T977"/>
<protein>
    <submittedName>
        <fullName evidence="1">Uncharacterized protein</fullName>
    </submittedName>
</protein>
<evidence type="ECO:0000313" key="2">
    <source>
        <dbReference type="Proteomes" id="UP001156870"/>
    </source>
</evidence>
<gene>
    <name evidence="1" type="ORF">GCM10007877_07160</name>
</gene>
<organism evidence="1 2">
    <name type="scientific">Marinibactrum halimedae</name>
    <dbReference type="NCBI Taxonomy" id="1444977"/>
    <lineage>
        <taxon>Bacteria</taxon>
        <taxon>Pseudomonadati</taxon>
        <taxon>Pseudomonadota</taxon>
        <taxon>Gammaproteobacteria</taxon>
        <taxon>Cellvibrionales</taxon>
        <taxon>Cellvibrionaceae</taxon>
        <taxon>Marinibactrum</taxon>
    </lineage>
</organism>
<evidence type="ECO:0000313" key="1">
    <source>
        <dbReference type="EMBL" id="GLS25002.1"/>
    </source>
</evidence>
<dbReference type="Proteomes" id="UP001156870">
    <property type="component" value="Unassembled WGS sequence"/>
</dbReference>
<proteinExistence type="predicted"/>
<keyword evidence="2" id="KW-1185">Reference proteome</keyword>
<name>A0AA37T977_9GAMM</name>
<reference evidence="1 2" key="1">
    <citation type="journal article" date="2014" name="Int. J. Syst. Evol. Microbiol.">
        <title>Complete genome sequence of Corynebacterium casei LMG S-19264T (=DSM 44701T), isolated from a smear-ripened cheese.</title>
        <authorList>
            <consortium name="US DOE Joint Genome Institute (JGI-PGF)"/>
            <person name="Walter F."/>
            <person name="Albersmeier A."/>
            <person name="Kalinowski J."/>
            <person name="Ruckert C."/>
        </authorList>
    </citation>
    <scope>NUCLEOTIDE SEQUENCE [LARGE SCALE GENOMIC DNA]</scope>
    <source>
        <strain evidence="1 2">NBRC 110095</strain>
    </source>
</reference>
<comment type="caution">
    <text evidence="1">The sequence shown here is derived from an EMBL/GenBank/DDBJ whole genome shotgun (WGS) entry which is preliminary data.</text>
</comment>
<accession>A0AA37T977</accession>
<dbReference type="EMBL" id="BSPD01000021">
    <property type="protein sequence ID" value="GLS25002.1"/>
    <property type="molecule type" value="Genomic_DNA"/>
</dbReference>
<sequence length="552" mass="62038">MSDQTNSIAQSPESHISNFQRSMSELLKPTVNSKETTPAMQMPAVIRHSLSSVPVSAFDNNEQGHVDGGEVFESNKSSINHDEVSVRVVGHDGKNHDVINHDSISRESINQESINQGELLHGALLWQPSEHFDDAQKANYGFFAEASQRLADAFAFIEQYPHQGVRCFSGMRFSECPALDTLAHKLNLNEIEQKLLLLCVLVQCDVALAEKCKQLTDHPFISLSLAAKLMNDGQVISLTGSSPLRYWQLIQIEDTRRVQHSALYADEHILHYVLGKESVMPLLMDLLQPVRPAQRFLESQRLAGIHLFRLISQSRRRVSYRPSQLMHCAGDLYREQQIEACEVIAYQVVSSLKGQLLKFKTQHLPKKIDEVRALALQMQRQSLLHQHYYLIEIDSPETPLLCYFLQQLTQPVTTNQPNETEAAIVGLPNFCFVMGALPEGIDQDRYVSVNVGVISDNEKATVWQQALSKQGWEYTEEDIQRLLNEFSLTARGLSAVITHLSSKMNMDTPALGSGADNKPSSQPSLSELWQACHQQNTCVVQARPNEIESAIF</sequence>
<dbReference type="RefSeq" id="WP_232592631.1">
    <property type="nucleotide sequence ID" value="NZ_BSPD01000021.1"/>
</dbReference>